<dbReference type="SUPFAM" id="SSF53474">
    <property type="entry name" value="alpha/beta-Hydrolases"/>
    <property type="match status" value="1"/>
</dbReference>
<accession>A0A382NSG5</accession>
<organism evidence="1">
    <name type="scientific">marine metagenome</name>
    <dbReference type="NCBI Taxonomy" id="408172"/>
    <lineage>
        <taxon>unclassified sequences</taxon>
        <taxon>metagenomes</taxon>
        <taxon>ecological metagenomes</taxon>
    </lineage>
</organism>
<evidence type="ECO:0000313" key="1">
    <source>
        <dbReference type="EMBL" id="SVC64119.1"/>
    </source>
</evidence>
<proteinExistence type="predicted"/>
<dbReference type="InterPro" id="IPR029058">
    <property type="entry name" value="AB_hydrolase_fold"/>
</dbReference>
<feature type="non-terminal residue" evidence="1">
    <location>
        <position position="59"/>
    </location>
</feature>
<dbReference type="EMBL" id="UINC01102468">
    <property type="protein sequence ID" value="SVC64119.1"/>
    <property type="molecule type" value="Genomic_DNA"/>
</dbReference>
<dbReference type="Gene3D" id="3.40.50.1820">
    <property type="entry name" value="alpha/beta hydrolase"/>
    <property type="match status" value="1"/>
</dbReference>
<evidence type="ECO:0008006" key="2">
    <source>
        <dbReference type="Google" id="ProtNLM"/>
    </source>
</evidence>
<protein>
    <recommendedName>
        <fullName evidence="2">Alpha/beta hydrolase</fullName>
    </recommendedName>
</protein>
<name>A0A382NSG5_9ZZZZ</name>
<gene>
    <name evidence="1" type="ORF">METZ01_LOCUS316973</name>
</gene>
<dbReference type="AlphaFoldDB" id="A0A382NSG5"/>
<sequence length="59" mass="6504">MTTISYNPQGTYSIDITDEIYIQDGKESFEARIYQPKGAGPFPVLLDVHGGAWQGGTRL</sequence>
<reference evidence="1" key="1">
    <citation type="submission" date="2018-05" db="EMBL/GenBank/DDBJ databases">
        <authorList>
            <person name="Lanie J.A."/>
            <person name="Ng W.-L."/>
            <person name="Kazmierczak K.M."/>
            <person name="Andrzejewski T.M."/>
            <person name="Davidsen T.M."/>
            <person name="Wayne K.J."/>
            <person name="Tettelin H."/>
            <person name="Glass J.I."/>
            <person name="Rusch D."/>
            <person name="Podicherti R."/>
            <person name="Tsui H.-C.T."/>
            <person name="Winkler M.E."/>
        </authorList>
    </citation>
    <scope>NUCLEOTIDE SEQUENCE</scope>
</reference>